<organism evidence="2">
    <name type="scientific">Brassica cretica</name>
    <name type="common">Mustard</name>
    <dbReference type="NCBI Taxonomy" id="69181"/>
    <lineage>
        <taxon>Eukaryota</taxon>
        <taxon>Viridiplantae</taxon>
        <taxon>Streptophyta</taxon>
        <taxon>Embryophyta</taxon>
        <taxon>Tracheophyta</taxon>
        <taxon>Spermatophyta</taxon>
        <taxon>Magnoliopsida</taxon>
        <taxon>eudicotyledons</taxon>
        <taxon>Gunneridae</taxon>
        <taxon>Pentapetalae</taxon>
        <taxon>rosids</taxon>
        <taxon>malvids</taxon>
        <taxon>Brassicales</taxon>
        <taxon>Brassicaceae</taxon>
        <taxon>Brassiceae</taxon>
        <taxon>Brassica</taxon>
    </lineage>
</organism>
<dbReference type="AlphaFoldDB" id="A0A8S9M281"/>
<feature type="region of interest" description="Disordered" evidence="1">
    <location>
        <begin position="70"/>
        <end position="113"/>
    </location>
</feature>
<feature type="region of interest" description="Disordered" evidence="1">
    <location>
        <begin position="1"/>
        <end position="55"/>
    </location>
</feature>
<reference evidence="2" key="1">
    <citation type="submission" date="2019-12" db="EMBL/GenBank/DDBJ databases">
        <title>Genome sequencing and annotation of Brassica cretica.</title>
        <authorList>
            <person name="Studholme D.J."/>
            <person name="Sarris P.F."/>
        </authorList>
    </citation>
    <scope>NUCLEOTIDE SEQUENCE</scope>
    <source>
        <strain evidence="2">PFS-102/07</strain>
        <tissue evidence="2">Leaf</tissue>
    </source>
</reference>
<dbReference type="EMBL" id="QGKY02000089">
    <property type="protein sequence ID" value="KAF2614124.1"/>
    <property type="molecule type" value="Genomic_DNA"/>
</dbReference>
<evidence type="ECO:0000313" key="2">
    <source>
        <dbReference type="EMBL" id="KAF2614124.1"/>
    </source>
</evidence>
<proteinExistence type="predicted"/>
<accession>A0A8S9M281</accession>
<gene>
    <name evidence="2" type="ORF">F2Q70_00013756</name>
</gene>
<evidence type="ECO:0000256" key="1">
    <source>
        <dbReference type="SAM" id="MobiDB-lite"/>
    </source>
</evidence>
<name>A0A8S9M281_BRACR</name>
<sequence>MAEAEMDLKEVPADPPPAIRQGKKTWTFCKVKKKEMREGQKSPRTPVAATRMKGNVDTETVQIVLEKDKRGQDEVMSLSGGSAEKTNLVEGMSKKEDGTGRSKESILEDGEIN</sequence>
<comment type="caution">
    <text evidence="2">The sequence shown here is derived from an EMBL/GenBank/DDBJ whole genome shotgun (WGS) entry which is preliminary data.</text>
</comment>
<protein>
    <submittedName>
        <fullName evidence="2">Uncharacterized protein</fullName>
    </submittedName>
</protein>
<feature type="compositionally biased region" description="Basic and acidic residues" evidence="1">
    <location>
        <begin position="92"/>
        <end position="106"/>
    </location>
</feature>
<feature type="compositionally biased region" description="Basic and acidic residues" evidence="1">
    <location>
        <begin position="1"/>
        <end position="12"/>
    </location>
</feature>